<keyword evidence="2 9" id="KW-0479">Metal-binding</keyword>
<feature type="binding site" evidence="9">
    <location>
        <begin position="245"/>
        <end position="250"/>
    </location>
    <ligand>
        <name>ATP</name>
        <dbReference type="ChEBI" id="CHEBI:30616"/>
    </ligand>
</feature>
<dbReference type="InterPro" id="IPR011611">
    <property type="entry name" value="PfkB_dom"/>
</dbReference>
<comment type="cofactor">
    <cofactor evidence="9">
        <name>Mg(2+)</name>
        <dbReference type="ChEBI" id="CHEBI:18420"/>
    </cofactor>
    <text evidence="9">Requires a divalent cation, most likely magnesium in vivo, as an electrophilic catalyst to aid phosphoryl group transfer. It is the chelate of the metal and the nucleotide that is the actual substrate.</text>
</comment>
<name>E1Z4P3_CHLVA</name>
<evidence type="ECO:0000256" key="4">
    <source>
        <dbReference type="ARBA" id="ARBA00022777"/>
    </source>
</evidence>
<comment type="pathway">
    <text evidence="9">Carbohydrate metabolism; D-ribose degradation; D-ribose 5-phosphate from beta-D-ribopyranose: step 2/2.</text>
</comment>
<keyword evidence="15" id="KW-1185">Reference proteome</keyword>
<dbReference type="OMA" id="DYLCPNE"/>
<proteinExistence type="inferred from homology"/>
<evidence type="ECO:0000256" key="9">
    <source>
        <dbReference type="HAMAP-Rule" id="MF_03215"/>
    </source>
</evidence>
<dbReference type="Pfam" id="PF01261">
    <property type="entry name" value="AP_endonuc_2"/>
    <property type="match status" value="1"/>
</dbReference>
<comment type="caution">
    <text evidence="9">Lacks conserved residue(s) required for the propagation of feature annotation.</text>
</comment>
<feature type="compositionally biased region" description="Gly residues" evidence="10">
    <location>
        <begin position="335"/>
        <end position="344"/>
    </location>
</feature>
<dbReference type="PANTHER" id="PTHR10584:SF166">
    <property type="entry name" value="RIBOKINASE"/>
    <property type="match status" value="1"/>
</dbReference>
<dbReference type="KEGG" id="cvr:CHLNCDRAFT_137863"/>
<keyword evidence="11" id="KW-0732">Signal</keyword>
<dbReference type="EMBL" id="GL433836">
    <property type="protein sequence ID" value="EFN59383.1"/>
    <property type="molecule type" value="Genomic_DNA"/>
</dbReference>
<dbReference type="OrthoDB" id="415590at2759"/>
<comment type="similarity">
    <text evidence="9">Belongs to the carbohydrate kinase PfkB family. Ribokinase subfamily.</text>
</comment>
<dbReference type="Proteomes" id="UP000008141">
    <property type="component" value="Unassembled WGS sequence"/>
</dbReference>
<keyword evidence="8 9" id="KW-0119">Carbohydrate metabolism</keyword>
<evidence type="ECO:0000256" key="6">
    <source>
        <dbReference type="ARBA" id="ARBA00022842"/>
    </source>
</evidence>
<evidence type="ECO:0000256" key="1">
    <source>
        <dbReference type="ARBA" id="ARBA00022679"/>
    </source>
</evidence>
<organism evidence="15">
    <name type="scientific">Chlorella variabilis</name>
    <name type="common">Green alga</name>
    <dbReference type="NCBI Taxonomy" id="554065"/>
    <lineage>
        <taxon>Eukaryota</taxon>
        <taxon>Viridiplantae</taxon>
        <taxon>Chlorophyta</taxon>
        <taxon>core chlorophytes</taxon>
        <taxon>Trebouxiophyceae</taxon>
        <taxon>Chlorellales</taxon>
        <taxon>Chlorellaceae</taxon>
        <taxon>Chlorella clade</taxon>
        <taxon>Chlorella</taxon>
    </lineage>
</organism>
<feature type="domain" description="Xylose isomerase-like TIM barrel" evidence="13">
    <location>
        <begin position="445"/>
        <end position="667"/>
    </location>
</feature>
<dbReference type="GO" id="GO:0046872">
    <property type="term" value="F:metal ion binding"/>
    <property type="evidence" value="ECO:0007669"/>
    <property type="project" value="UniProtKB-KW"/>
</dbReference>
<comment type="subunit">
    <text evidence="9">Homodimer.</text>
</comment>
<dbReference type="HAMAP" id="MF_01987">
    <property type="entry name" value="Ribokinase"/>
    <property type="match status" value="1"/>
</dbReference>
<dbReference type="GO" id="GO:0004747">
    <property type="term" value="F:ribokinase activity"/>
    <property type="evidence" value="ECO:0007669"/>
    <property type="project" value="UniProtKB-UniRule"/>
</dbReference>
<dbReference type="GO" id="GO:0005737">
    <property type="term" value="C:cytoplasm"/>
    <property type="evidence" value="ECO:0007669"/>
    <property type="project" value="UniProtKB-SubCell"/>
</dbReference>
<dbReference type="Pfam" id="PF00294">
    <property type="entry name" value="PfkB"/>
    <property type="match status" value="1"/>
</dbReference>
<dbReference type="eggNOG" id="KOG2855">
    <property type="taxonomic scope" value="Eukaryota"/>
</dbReference>
<keyword evidence="5 9" id="KW-0067">ATP-binding</keyword>
<evidence type="ECO:0000256" key="5">
    <source>
        <dbReference type="ARBA" id="ARBA00022840"/>
    </source>
</evidence>
<accession>E1Z4P3</accession>
<dbReference type="GO" id="GO:0019303">
    <property type="term" value="P:D-ribose catabolic process"/>
    <property type="evidence" value="ECO:0007669"/>
    <property type="project" value="UniProtKB-UniRule"/>
</dbReference>
<feature type="binding site" evidence="9">
    <location>
        <begin position="280"/>
        <end position="281"/>
    </location>
    <ligand>
        <name>ATP</name>
        <dbReference type="ChEBI" id="CHEBI:30616"/>
    </ligand>
</feature>
<keyword evidence="4 9" id="KW-0418">Kinase</keyword>
<feature type="binding site" evidence="9">
    <location>
        <position position="164"/>
    </location>
    <ligand>
        <name>substrate</name>
    </ligand>
</feature>
<evidence type="ECO:0000256" key="3">
    <source>
        <dbReference type="ARBA" id="ARBA00022741"/>
    </source>
</evidence>
<dbReference type="GO" id="GO:0005634">
    <property type="term" value="C:nucleus"/>
    <property type="evidence" value="ECO:0007669"/>
    <property type="project" value="UniProtKB-SubCell"/>
</dbReference>
<dbReference type="Gene3D" id="3.20.20.150">
    <property type="entry name" value="Divalent-metal-dependent TIM barrel enzymes"/>
    <property type="match status" value="1"/>
</dbReference>
<feature type="region of interest" description="Disordered" evidence="10">
    <location>
        <begin position="317"/>
        <end position="353"/>
    </location>
</feature>
<comment type="activity regulation">
    <text evidence="9">Activated by a monovalent cation that binds near, but not in, the active site. The most likely occupant of the site in vivo is potassium. Ion binding induces a conformational change that may alter substrate affinity.</text>
</comment>
<feature type="active site" description="Proton acceptor" evidence="9">
    <location>
        <position position="281"/>
    </location>
</feature>
<feature type="signal peptide" evidence="11">
    <location>
        <begin position="1"/>
        <end position="26"/>
    </location>
</feature>
<keyword evidence="1 9" id="KW-0808">Transferase</keyword>
<dbReference type="UniPathway" id="UPA00916">
    <property type="reaction ID" value="UER00889"/>
</dbReference>
<keyword evidence="6 9" id="KW-0460">Magnesium</keyword>
<dbReference type="PANTHER" id="PTHR10584">
    <property type="entry name" value="SUGAR KINASE"/>
    <property type="match status" value="1"/>
</dbReference>
<comment type="subcellular location">
    <subcellularLocation>
        <location evidence="9">Cytoplasm</location>
    </subcellularLocation>
    <subcellularLocation>
        <location evidence="9">Nucleus</location>
    </subcellularLocation>
</comment>
<dbReference type="InterPro" id="IPR013022">
    <property type="entry name" value="Xyl_isomerase-like_TIM-brl"/>
</dbReference>
<dbReference type="SUPFAM" id="SSF53613">
    <property type="entry name" value="Ribokinase-like"/>
    <property type="match status" value="1"/>
</dbReference>
<dbReference type="RefSeq" id="XP_005851485.1">
    <property type="nucleotide sequence ID" value="XM_005851423.1"/>
</dbReference>
<evidence type="ECO:0000313" key="14">
    <source>
        <dbReference type="EMBL" id="EFN59383.1"/>
    </source>
</evidence>
<dbReference type="Gene3D" id="3.40.1190.20">
    <property type="match status" value="1"/>
</dbReference>
<dbReference type="InterPro" id="IPR011877">
    <property type="entry name" value="Ribokinase"/>
</dbReference>
<dbReference type="GO" id="GO:0005524">
    <property type="term" value="F:ATP binding"/>
    <property type="evidence" value="ECO:0007669"/>
    <property type="project" value="UniProtKB-UniRule"/>
</dbReference>
<dbReference type="InterPro" id="IPR029056">
    <property type="entry name" value="Ribokinase-like"/>
</dbReference>
<evidence type="ECO:0000256" key="10">
    <source>
        <dbReference type="SAM" id="MobiDB-lite"/>
    </source>
</evidence>
<comment type="catalytic activity">
    <reaction evidence="9">
        <text>D-ribose + ATP = D-ribose 5-phosphate + ADP + H(+)</text>
        <dbReference type="Rhea" id="RHEA:13697"/>
        <dbReference type="ChEBI" id="CHEBI:15378"/>
        <dbReference type="ChEBI" id="CHEBI:30616"/>
        <dbReference type="ChEBI" id="CHEBI:47013"/>
        <dbReference type="ChEBI" id="CHEBI:78346"/>
        <dbReference type="ChEBI" id="CHEBI:456216"/>
        <dbReference type="EC" id="2.7.1.15"/>
    </reaction>
</comment>
<feature type="binding site" evidence="9">
    <location>
        <begin position="39"/>
        <end position="41"/>
    </location>
    <ligand>
        <name>substrate</name>
    </ligand>
</feature>
<dbReference type="STRING" id="554065.E1Z4P3"/>
<evidence type="ECO:0000313" key="15">
    <source>
        <dbReference type="Proteomes" id="UP000008141"/>
    </source>
</evidence>
<keyword evidence="9" id="KW-0539">Nucleus</keyword>
<gene>
    <name evidence="14" type="ORF">CHLNCDRAFT_137863</name>
</gene>
<evidence type="ECO:0000259" key="12">
    <source>
        <dbReference type="Pfam" id="PF00294"/>
    </source>
</evidence>
<dbReference type="SUPFAM" id="SSF51658">
    <property type="entry name" value="Xylose isomerase-like"/>
    <property type="match status" value="1"/>
</dbReference>
<feature type="binding site" evidence="9">
    <location>
        <position position="209"/>
    </location>
    <ligand>
        <name>ATP</name>
        <dbReference type="ChEBI" id="CHEBI:30616"/>
    </ligand>
</feature>
<feature type="binding site" evidence="9">
    <location>
        <position position="314"/>
    </location>
    <ligand>
        <name>K(+)</name>
        <dbReference type="ChEBI" id="CHEBI:29103"/>
    </ligand>
</feature>
<dbReference type="AlphaFoldDB" id="E1Z4P3"/>
<dbReference type="EC" id="2.7.1.15" evidence="9"/>
<feature type="binding site" evidence="9">
    <location>
        <position position="277"/>
    </location>
    <ligand>
        <name>K(+)</name>
        <dbReference type="ChEBI" id="CHEBI:29103"/>
    </ligand>
</feature>
<dbReference type="InParanoid" id="E1Z4P3"/>
<feature type="domain" description="Carbohydrate kinase PfkB" evidence="12">
    <location>
        <begin position="31"/>
        <end position="322"/>
    </location>
</feature>
<dbReference type="InterPro" id="IPR036237">
    <property type="entry name" value="Xyl_isomerase-like_sf"/>
</dbReference>
<dbReference type="PRINTS" id="PR00990">
    <property type="entry name" value="RIBOKINASE"/>
</dbReference>
<keyword evidence="7 9" id="KW-0630">Potassium</keyword>
<dbReference type="CDD" id="cd01174">
    <property type="entry name" value="ribokinase"/>
    <property type="match status" value="1"/>
</dbReference>
<evidence type="ECO:0000256" key="8">
    <source>
        <dbReference type="ARBA" id="ARBA00023277"/>
    </source>
</evidence>
<evidence type="ECO:0000259" key="13">
    <source>
        <dbReference type="Pfam" id="PF01261"/>
    </source>
</evidence>
<comment type="function">
    <text evidence="9">Catalyzes the phosphorylation of ribose at O-5 in a reaction requiring ATP and magnesium. The resulting D-ribose-5-phosphate can then be used either for sythesis of nucleotides, histidine, and tryptophan, or as a component of the pentose phosphate pathway.</text>
</comment>
<sequence length="711" mass="72146">MSGRRPATAQLLLAMALCCLARAACAAQPPSILTVGSLNLDVIVAVDRMPTGGETIMARSPAATTAVGGKGANQAVAAARLSAGSGRASKFVCQFGNDSHAAAMEAALVAEGVDVSLSGHVLLEPDGGATSIVLGGSNTAFPREAPEALAHLMEGTGVVMLQREVPEHVNEAVAAAAAKAGVPVLLDVGGEDRPISDDLLPLLDYVCPNESELARLTGLPTASEAQVLAAAAALQRRGARSVLVTLGPRGSLLAAPDGSVLRQEALGLPGAAVVDATAAGDAFRAAFAVALVEGRPLRECLRFASAAGGIATSRMGAVPSLPGRQETEQLAASSGSGGGGGSDRSGGETAGAATGAAARPVAAGGAAACGVGTCASKPTLGPAAMPAAMPQDCPHQFAARLNSMSARRDLAGPTDGADDVLGWLQRQARIPGLSLVAFNHPQHTAGHTPAQLRAALAAAGLGAAAVALRFPEDYALGAFTSPDPQLRRAAVALAAEGCRWAAELGAPDLIVDYPAAWQHAVAGYRQLADACRPGVRVSLEFKATDEATRWSLVPSTGAALLLAGQVDRSNFGLTLDVGHLLMAGESPAQSVALAGAAGKLFGLHLNDAHVKLGAEDGLAFGSVGGSGALELVRWLHRVNYSGTIYFDTFPRKEDPVREAAYNIRRFRQLWARAARLVAAGLDGFAERHDALGALELLAADEERGAVAPMRT</sequence>
<feature type="chain" id="PRO_5003155848" description="Ribokinase" evidence="11">
    <location>
        <begin position="27"/>
        <end position="711"/>
    </location>
</feature>
<feature type="binding site" evidence="9">
    <location>
        <position position="316"/>
    </location>
    <ligand>
        <name>K(+)</name>
        <dbReference type="ChEBI" id="CHEBI:29103"/>
    </ligand>
</feature>
<evidence type="ECO:0000256" key="11">
    <source>
        <dbReference type="SAM" id="SignalP"/>
    </source>
</evidence>
<evidence type="ECO:0000256" key="2">
    <source>
        <dbReference type="ARBA" id="ARBA00022723"/>
    </source>
</evidence>
<feature type="binding site" evidence="9">
    <location>
        <begin position="69"/>
        <end position="73"/>
    </location>
    <ligand>
        <name>substrate</name>
    </ligand>
</feature>
<keyword evidence="9" id="KW-0963">Cytoplasm</keyword>
<feature type="binding site" evidence="9">
    <location>
        <position position="275"/>
    </location>
    <ligand>
        <name>K(+)</name>
        <dbReference type="ChEBI" id="CHEBI:29103"/>
    </ligand>
</feature>
<feature type="binding site" evidence="9">
    <location>
        <position position="281"/>
    </location>
    <ligand>
        <name>substrate</name>
    </ligand>
</feature>
<feature type="binding site" evidence="9">
    <location>
        <position position="320"/>
    </location>
    <ligand>
        <name>K(+)</name>
        <dbReference type="ChEBI" id="CHEBI:29103"/>
    </ligand>
</feature>
<dbReference type="GeneID" id="17358592"/>
<protein>
    <recommendedName>
        <fullName evidence="9">Ribokinase</fullName>
        <shortName evidence="9">RK</shortName>
        <ecNumber evidence="9">2.7.1.15</ecNumber>
    </recommendedName>
</protein>
<feature type="binding site" evidence="9">
    <location>
        <position position="311"/>
    </location>
    <ligand>
        <name>K(+)</name>
        <dbReference type="ChEBI" id="CHEBI:29103"/>
    </ligand>
</feature>
<keyword evidence="3 9" id="KW-0547">Nucleotide-binding</keyword>
<evidence type="ECO:0000256" key="7">
    <source>
        <dbReference type="ARBA" id="ARBA00022958"/>
    </source>
</evidence>
<reference evidence="14 15" key="1">
    <citation type="journal article" date="2010" name="Plant Cell">
        <title>The Chlorella variabilis NC64A genome reveals adaptation to photosymbiosis, coevolution with viruses, and cryptic sex.</title>
        <authorList>
            <person name="Blanc G."/>
            <person name="Duncan G."/>
            <person name="Agarkova I."/>
            <person name="Borodovsky M."/>
            <person name="Gurnon J."/>
            <person name="Kuo A."/>
            <person name="Lindquist E."/>
            <person name="Lucas S."/>
            <person name="Pangilinan J."/>
            <person name="Polle J."/>
            <person name="Salamov A."/>
            <person name="Terry A."/>
            <person name="Yamada T."/>
            <person name="Dunigan D.D."/>
            <person name="Grigoriev I.V."/>
            <person name="Claverie J.M."/>
            <person name="Van Etten J.L."/>
        </authorList>
    </citation>
    <scope>NUCLEOTIDE SEQUENCE [LARGE SCALE GENOMIC DNA]</scope>
    <source>
        <strain evidence="14 15">NC64A</strain>
    </source>
</reference>
<dbReference type="InterPro" id="IPR002139">
    <property type="entry name" value="Ribo/fructo_kinase"/>
</dbReference>